<keyword evidence="1" id="KW-0472">Membrane</keyword>
<reference evidence="2" key="1">
    <citation type="submission" date="2019-12" db="EMBL/GenBank/DDBJ databases">
        <title>Genome sequencing and annotation of Brassica cretica.</title>
        <authorList>
            <person name="Studholme D.J."/>
            <person name="Sarris P."/>
        </authorList>
    </citation>
    <scope>NUCLEOTIDE SEQUENCE</scope>
    <source>
        <strain evidence="2">PFS-109/04</strain>
        <tissue evidence="2">Leaf</tissue>
    </source>
</reference>
<evidence type="ECO:0000313" key="2">
    <source>
        <dbReference type="EMBL" id="KAF3598702.1"/>
    </source>
</evidence>
<organism evidence="2 3">
    <name type="scientific">Brassica cretica</name>
    <name type="common">Mustard</name>
    <dbReference type="NCBI Taxonomy" id="69181"/>
    <lineage>
        <taxon>Eukaryota</taxon>
        <taxon>Viridiplantae</taxon>
        <taxon>Streptophyta</taxon>
        <taxon>Embryophyta</taxon>
        <taxon>Tracheophyta</taxon>
        <taxon>Spermatophyta</taxon>
        <taxon>Magnoliopsida</taxon>
        <taxon>eudicotyledons</taxon>
        <taxon>Gunneridae</taxon>
        <taxon>Pentapetalae</taxon>
        <taxon>rosids</taxon>
        <taxon>malvids</taxon>
        <taxon>Brassicales</taxon>
        <taxon>Brassicaceae</taxon>
        <taxon>Brassiceae</taxon>
        <taxon>Brassica</taxon>
    </lineage>
</organism>
<comment type="caution">
    <text evidence="2">The sequence shown here is derived from an EMBL/GenBank/DDBJ whole genome shotgun (WGS) entry which is preliminary data.</text>
</comment>
<keyword evidence="1" id="KW-0812">Transmembrane</keyword>
<evidence type="ECO:0000256" key="1">
    <source>
        <dbReference type="SAM" id="Phobius"/>
    </source>
</evidence>
<name>A0A8S9SAD6_BRACR</name>
<protein>
    <submittedName>
        <fullName evidence="2">Uncharacterized protein</fullName>
    </submittedName>
</protein>
<dbReference type="Proteomes" id="UP000712600">
    <property type="component" value="Unassembled WGS sequence"/>
</dbReference>
<keyword evidence="1" id="KW-1133">Transmembrane helix</keyword>
<dbReference type="EMBL" id="QGKX02000004">
    <property type="protein sequence ID" value="KAF3598702.1"/>
    <property type="molecule type" value="Genomic_DNA"/>
</dbReference>
<evidence type="ECO:0000313" key="3">
    <source>
        <dbReference type="Proteomes" id="UP000712600"/>
    </source>
</evidence>
<accession>A0A8S9SAD6</accession>
<sequence>MDQDLPVWFTESVFGSNRLSSFTWIKMLVALLGVQRRYLIIPLLIPSAALLTDCVVTYRRRKSKDTLHMSVKALTPALTAASHSSHDLRFNASLIPSIE</sequence>
<proteinExistence type="predicted"/>
<gene>
    <name evidence="2" type="ORF">F2Q69_00032720</name>
</gene>
<feature type="transmembrane region" description="Helical" evidence="1">
    <location>
        <begin position="38"/>
        <end position="58"/>
    </location>
</feature>
<dbReference type="AlphaFoldDB" id="A0A8S9SAD6"/>